<dbReference type="Proteomes" id="UP000030345">
    <property type="component" value="Unassembled WGS sequence"/>
</dbReference>
<reference evidence="2" key="1">
    <citation type="journal article" date="2014" name="Sci. Data">
        <title>Genomes of diverse isolates of the marine cyanobacterium Prochlorococcus.</title>
        <authorList>
            <person name="Biller S."/>
            <person name="Berube P."/>
            <person name="Thompson J."/>
            <person name="Kelly L."/>
            <person name="Roggensack S."/>
            <person name="Awad L."/>
            <person name="Roache-Johnson K."/>
            <person name="Ding H."/>
            <person name="Giovannoni S.J."/>
            <person name="Moore L.R."/>
            <person name="Chisholm S.W."/>
        </authorList>
    </citation>
    <scope>NUCLEOTIDE SEQUENCE [LARGE SCALE GENOMIC DNA]</scope>
    <source>
        <strain evidence="2">SB</strain>
    </source>
</reference>
<protein>
    <recommendedName>
        <fullName evidence="3">Glutamine amidotransferase domain-containing protein</fullName>
    </recommendedName>
</protein>
<evidence type="ECO:0008006" key="3">
    <source>
        <dbReference type="Google" id="ProtNLM"/>
    </source>
</evidence>
<gene>
    <name evidence="1" type="ORF">EV02_1820</name>
</gene>
<dbReference type="InterPro" id="IPR029062">
    <property type="entry name" value="Class_I_gatase-like"/>
</dbReference>
<name>A0A0A2B5M0_PROMR</name>
<dbReference type="STRING" id="59926.EV02_1820"/>
<dbReference type="eggNOG" id="COG0518">
    <property type="taxonomic scope" value="Bacteria"/>
</dbReference>
<dbReference type="OrthoDB" id="5716706at2"/>
<organism evidence="1 2">
    <name type="scientific">Prochlorococcus marinus str. SB</name>
    <dbReference type="NCBI Taxonomy" id="59926"/>
    <lineage>
        <taxon>Bacteria</taxon>
        <taxon>Bacillati</taxon>
        <taxon>Cyanobacteriota</taxon>
        <taxon>Cyanophyceae</taxon>
        <taxon>Synechococcales</taxon>
        <taxon>Prochlorococcaceae</taxon>
        <taxon>Prochlorococcus</taxon>
    </lineage>
</organism>
<evidence type="ECO:0000313" key="1">
    <source>
        <dbReference type="EMBL" id="KGG09141.1"/>
    </source>
</evidence>
<dbReference type="Gene3D" id="3.40.50.880">
    <property type="match status" value="1"/>
</dbReference>
<dbReference type="EMBL" id="JNAS01000002">
    <property type="protein sequence ID" value="KGG09141.1"/>
    <property type="molecule type" value="Genomic_DNA"/>
</dbReference>
<proteinExistence type="predicted"/>
<comment type="caution">
    <text evidence="1">The sequence shown here is derived from an EMBL/GenBank/DDBJ whole genome shotgun (WGS) entry which is preliminary data.</text>
</comment>
<sequence length="460" mass="51913">MKLSRTKPGFFRPGSSDFSSIQTLLGDFINDRTSSSLLKKLHEAKSKELTKNSWSSGEPFERVIENNDDIKEILKNPAIYKNSVCIIEPADHVGKNLIGEDVRASSNISSLCQYIADCDSILIPLWKTGKLKKELLIELLKNSLAVFVEGGHPTVKDHKSFEDLNITLNELQEFTEELLLSRGLKTAPSIFICLGHQLAAQAHIKLIKKATSEILNSLKPEIIDSSYHYENLLVTCKEIINTGENLSIYKDDDTSDDIPAKEVAKGWDDPCFAVALNEVPEVGKVELLHYSHNGIHPSKDFSKLLLHHEVTSEQNIGIVEQSVTFEKDLNIVMFHSDEVNEEAILFSNWAYGLLQKAIAPIRKIISVSEYSWLLNLPDSIEIVCSTSAEGKLCTEVSATCINYTDYETQHKRRSFTFQFHPELLDDLREFNKSGMPSYEKLKNDDGVRMLMRVIYESITD</sequence>
<dbReference type="AlphaFoldDB" id="A0A0A2B5M0"/>
<accession>A0A0A2B5M0</accession>
<evidence type="ECO:0000313" key="2">
    <source>
        <dbReference type="Proteomes" id="UP000030345"/>
    </source>
</evidence>
<dbReference type="RefSeq" id="WP_032520359.1">
    <property type="nucleotide sequence ID" value="NZ_CP138981.1"/>
</dbReference>